<evidence type="ECO:0000313" key="2">
    <source>
        <dbReference type="EnsemblProtists" id="PYU1_T006875"/>
    </source>
</evidence>
<evidence type="ECO:0000313" key="3">
    <source>
        <dbReference type="Proteomes" id="UP000019132"/>
    </source>
</evidence>
<reference evidence="2" key="3">
    <citation type="submission" date="2015-02" db="UniProtKB">
        <authorList>
            <consortium name="EnsemblProtists"/>
        </authorList>
    </citation>
    <scope>IDENTIFICATION</scope>
    <source>
        <strain evidence="2">DAOM BR144</strain>
    </source>
</reference>
<proteinExistence type="predicted"/>
<feature type="domain" description="DDE-1" evidence="1">
    <location>
        <begin position="217"/>
        <end position="327"/>
    </location>
</feature>
<protein>
    <recommendedName>
        <fullName evidence="1">DDE-1 domain-containing protein</fullName>
    </recommendedName>
</protein>
<keyword evidence="3" id="KW-1185">Reference proteome</keyword>
<dbReference type="eggNOG" id="KOG3105">
    <property type="taxonomic scope" value="Eukaryota"/>
</dbReference>
<dbReference type="InterPro" id="IPR004875">
    <property type="entry name" value="DDE_SF_endonuclease_dom"/>
</dbReference>
<dbReference type="AlphaFoldDB" id="K3WPI3"/>
<name>K3WPI3_GLOUD</name>
<sequence length="328" mass="37077">MQRGVSFREFCRSKVLKHSTLQRWARIYPKLKVALCPDDEWRRKGSRARRLTVGGSGRVSKSRPVEDELLRHIKDLRRSEIVVTRQHIIDYARSLMPDLFTDAMDEACKAWSSRFMCRTGLTMRRITHSGRTTRADLEKLRVDFVQAVVDTMFQHVFNPFSCICPRHTVFNMDQIVIFATAGARSTVEEEGAKIVPARAGGSETFRCIATITASADSRIFPLHFVYKGVEGGTVEDEVSRFALDTVASFSVQEKAWFDERVTLKWIDRSWKFVVAEPCILLLDSLHVHMSETVLSALVDLGTLVQHVPPGATGIAQPLDVGVISPFKH</sequence>
<dbReference type="HOGENOM" id="CLU_056111_1_0_1"/>
<dbReference type="Proteomes" id="UP000019132">
    <property type="component" value="Unassembled WGS sequence"/>
</dbReference>
<dbReference type="OMA" id="CSKHIAD"/>
<evidence type="ECO:0000259" key="1">
    <source>
        <dbReference type="Pfam" id="PF03184"/>
    </source>
</evidence>
<dbReference type="InParanoid" id="K3WPI3"/>
<dbReference type="GO" id="GO:0003676">
    <property type="term" value="F:nucleic acid binding"/>
    <property type="evidence" value="ECO:0007669"/>
    <property type="project" value="InterPro"/>
</dbReference>
<dbReference type="VEuPathDB" id="FungiDB:PYU1_G006861"/>
<dbReference type="Pfam" id="PF03184">
    <property type="entry name" value="DDE_1"/>
    <property type="match status" value="1"/>
</dbReference>
<reference evidence="3" key="1">
    <citation type="journal article" date="2010" name="Genome Biol.">
        <title>Genome sequence of the necrotrophic plant pathogen Pythium ultimum reveals original pathogenicity mechanisms and effector repertoire.</title>
        <authorList>
            <person name="Levesque C.A."/>
            <person name="Brouwer H."/>
            <person name="Cano L."/>
            <person name="Hamilton J.P."/>
            <person name="Holt C."/>
            <person name="Huitema E."/>
            <person name="Raffaele S."/>
            <person name="Robideau G.P."/>
            <person name="Thines M."/>
            <person name="Win J."/>
            <person name="Zerillo M.M."/>
            <person name="Beakes G.W."/>
            <person name="Boore J.L."/>
            <person name="Busam D."/>
            <person name="Dumas B."/>
            <person name="Ferriera S."/>
            <person name="Fuerstenberg S.I."/>
            <person name="Gachon C.M."/>
            <person name="Gaulin E."/>
            <person name="Govers F."/>
            <person name="Grenville-Briggs L."/>
            <person name="Horner N."/>
            <person name="Hostetler J."/>
            <person name="Jiang R.H."/>
            <person name="Johnson J."/>
            <person name="Krajaejun T."/>
            <person name="Lin H."/>
            <person name="Meijer H.J."/>
            <person name="Moore B."/>
            <person name="Morris P."/>
            <person name="Phuntmart V."/>
            <person name="Puiu D."/>
            <person name="Shetty J."/>
            <person name="Stajich J.E."/>
            <person name="Tripathy S."/>
            <person name="Wawra S."/>
            <person name="van West P."/>
            <person name="Whitty B.R."/>
            <person name="Coutinho P.M."/>
            <person name="Henrissat B."/>
            <person name="Martin F."/>
            <person name="Thomas P.D."/>
            <person name="Tyler B.M."/>
            <person name="De Vries R.P."/>
            <person name="Kamoun S."/>
            <person name="Yandell M."/>
            <person name="Tisserat N."/>
            <person name="Buell C.R."/>
        </authorList>
    </citation>
    <scope>NUCLEOTIDE SEQUENCE</scope>
    <source>
        <strain evidence="3">DAOM:BR144</strain>
    </source>
</reference>
<organism evidence="2 3">
    <name type="scientific">Globisporangium ultimum (strain ATCC 200006 / CBS 805.95 / DAOM BR144)</name>
    <name type="common">Pythium ultimum</name>
    <dbReference type="NCBI Taxonomy" id="431595"/>
    <lineage>
        <taxon>Eukaryota</taxon>
        <taxon>Sar</taxon>
        <taxon>Stramenopiles</taxon>
        <taxon>Oomycota</taxon>
        <taxon>Peronosporomycetes</taxon>
        <taxon>Pythiales</taxon>
        <taxon>Pythiaceae</taxon>
        <taxon>Globisporangium</taxon>
    </lineage>
</organism>
<dbReference type="EnsemblProtists" id="PYU1_T006875">
    <property type="protein sequence ID" value="PYU1_T006875"/>
    <property type="gene ID" value="PYU1_G006861"/>
</dbReference>
<dbReference type="STRING" id="431595.K3WPI3"/>
<reference evidence="3" key="2">
    <citation type="submission" date="2010-04" db="EMBL/GenBank/DDBJ databases">
        <authorList>
            <person name="Buell R."/>
            <person name="Hamilton J."/>
            <person name="Hostetler J."/>
        </authorList>
    </citation>
    <scope>NUCLEOTIDE SEQUENCE [LARGE SCALE GENOMIC DNA]</scope>
    <source>
        <strain evidence="3">DAOM:BR144</strain>
    </source>
</reference>
<dbReference type="EMBL" id="GL376635">
    <property type="status" value="NOT_ANNOTATED_CDS"/>
    <property type="molecule type" value="Genomic_DNA"/>
</dbReference>
<accession>K3WPI3</accession>